<comment type="caution">
    <text evidence="11">The sequence shown here is derived from an EMBL/GenBank/DDBJ whole genome shotgun (WGS) entry which is preliminary data.</text>
</comment>
<protein>
    <submittedName>
        <fullName evidence="11">Acyl-CoA dehydrogenase</fullName>
    </submittedName>
</protein>
<evidence type="ECO:0000256" key="5">
    <source>
        <dbReference type="ARBA" id="ARBA00022946"/>
    </source>
</evidence>
<evidence type="ECO:0000256" key="7">
    <source>
        <dbReference type="RuleBase" id="RU362125"/>
    </source>
</evidence>
<dbReference type="InterPro" id="IPR013786">
    <property type="entry name" value="AcylCoA_DH/ox_N"/>
</dbReference>
<feature type="domain" description="Acyl-CoA dehydrogenase/oxidase C-terminal" evidence="8">
    <location>
        <begin position="242"/>
        <end position="388"/>
    </location>
</feature>
<keyword evidence="5" id="KW-0809">Transit peptide</keyword>
<evidence type="ECO:0000256" key="4">
    <source>
        <dbReference type="ARBA" id="ARBA00022827"/>
    </source>
</evidence>
<dbReference type="PANTHER" id="PTHR42807">
    <property type="entry name" value="GLUTARYL-COA DEHYDROGENASE, MITOCHONDRIAL"/>
    <property type="match status" value="1"/>
</dbReference>
<evidence type="ECO:0000313" key="11">
    <source>
        <dbReference type="EMBL" id="TXL63064.1"/>
    </source>
</evidence>
<dbReference type="Pfam" id="PF02770">
    <property type="entry name" value="Acyl-CoA_dh_M"/>
    <property type="match status" value="1"/>
</dbReference>
<keyword evidence="3 7" id="KW-0285">Flavoprotein</keyword>
<comment type="cofactor">
    <cofactor evidence="1 7">
        <name>FAD</name>
        <dbReference type="ChEBI" id="CHEBI:57692"/>
    </cofactor>
</comment>
<proteinExistence type="inferred from homology"/>
<keyword evidence="12" id="KW-1185">Reference proteome</keyword>
<dbReference type="Pfam" id="PF02771">
    <property type="entry name" value="Acyl-CoA_dh_N"/>
    <property type="match status" value="1"/>
</dbReference>
<dbReference type="AlphaFoldDB" id="A0A5C8NMI3"/>
<dbReference type="Gene3D" id="1.20.140.10">
    <property type="entry name" value="Butyryl-CoA Dehydrogenase, subunit A, domain 3"/>
    <property type="match status" value="1"/>
</dbReference>
<feature type="domain" description="Acyl-CoA oxidase/dehydrogenase middle" evidence="9">
    <location>
        <begin position="139"/>
        <end position="229"/>
    </location>
</feature>
<dbReference type="InterPro" id="IPR037069">
    <property type="entry name" value="AcylCoA_DH/ox_N_sf"/>
</dbReference>
<dbReference type="Gene3D" id="1.10.540.10">
    <property type="entry name" value="Acyl-CoA dehydrogenase/oxidase, N-terminal domain"/>
    <property type="match status" value="1"/>
</dbReference>
<accession>A0A5C8NMI3</accession>
<evidence type="ECO:0000259" key="10">
    <source>
        <dbReference type="Pfam" id="PF02771"/>
    </source>
</evidence>
<dbReference type="InterPro" id="IPR046373">
    <property type="entry name" value="Acyl-CoA_Oxase/DH_mid-dom_sf"/>
</dbReference>
<dbReference type="Gene3D" id="2.40.110.10">
    <property type="entry name" value="Butyryl-CoA Dehydrogenase, subunit A, domain 2"/>
    <property type="match status" value="1"/>
</dbReference>
<evidence type="ECO:0000256" key="6">
    <source>
        <dbReference type="ARBA" id="ARBA00023002"/>
    </source>
</evidence>
<dbReference type="FunFam" id="2.40.110.10:FF:000002">
    <property type="entry name" value="Acyl-CoA dehydrogenase fadE12"/>
    <property type="match status" value="1"/>
</dbReference>
<dbReference type="GO" id="GO:0033539">
    <property type="term" value="P:fatty acid beta-oxidation using acyl-CoA dehydrogenase"/>
    <property type="evidence" value="ECO:0007669"/>
    <property type="project" value="TreeGrafter"/>
</dbReference>
<evidence type="ECO:0000259" key="9">
    <source>
        <dbReference type="Pfam" id="PF02770"/>
    </source>
</evidence>
<dbReference type="RefSeq" id="WP_147683334.1">
    <property type="nucleotide sequence ID" value="NZ_VDUX01000001.1"/>
</dbReference>
<dbReference type="Pfam" id="PF00441">
    <property type="entry name" value="Acyl-CoA_dh_1"/>
    <property type="match status" value="1"/>
</dbReference>
<dbReference type="InterPro" id="IPR052033">
    <property type="entry name" value="Glutaryl-CoA_DH_mitochondrial"/>
</dbReference>
<dbReference type="GO" id="GO:0046949">
    <property type="term" value="P:fatty-acyl-CoA biosynthetic process"/>
    <property type="evidence" value="ECO:0007669"/>
    <property type="project" value="TreeGrafter"/>
</dbReference>
<sequence length="398" mass="43115">MSSTARPAFDRLDPLSLDDLLSAEEIAIRDTVRSVLADRVQPQVAGWFERGEVEKPRELIRTFGELGLLGMHLDGYGLPGLSSVDYGLACVELEAVDSGVRSMVSVQGSLAMFAIWRFGSEEQKQQWLPPMGTGEAVGCFGLTEPDHGSDPGSMRTRARKDGGDWILDGTKMWITNGSIADVAVVWAQTEEGIRGFVVPTDTPGFTANTIKHKMSLRASVTSELVLEGVRLPADAALPDVTGLKGPLSCLTEARYGIVWGALGAARSSYETALEYSRTRQQFGRPIGGFQLTQAKLADMCLELHKGLLLALHLGRRKDSVGLTPEQVSFGKLNNVREALDICRTARTILGANGISLEYPVIRHMNNLESVLTYEGTVEMHALVLGQALTGENAFGAQR</sequence>
<evidence type="ECO:0000259" key="8">
    <source>
        <dbReference type="Pfam" id="PF00441"/>
    </source>
</evidence>
<dbReference type="Proteomes" id="UP000321571">
    <property type="component" value="Unassembled WGS sequence"/>
</dbReference>
<gene>
    <name evidence="11" type="ORF">FHP06_02200</name>
</gene>
<dbReference type="SUPFAM" id="SSF56645">
    <property type="entry name" value="Acyl-CoA dehydrogenase NM domain-like"/>
    <property type="match status" value="1"/>
</dbReference>
<dbReference type="PANTHER" id="PTHR42807:SF1">
    <property type="entry name" value="GLUTARYL-COA DEHYDROGENASE, MITOCHONDRIAL"/>
    <property type="match status" value="1"/>
</dbReference>
<evidence type="ECO:0000256" key="3">
    <source>
        <dbReference type="ARBA" id="ARBA00022630"/>
    </source>
</evidence>
<dbReference type="GO" id="GO:0000062">
    <property type="term" value="F:fatty-acyl-CoA binding"/>
    <property type="evidence" value="ECO:0007669"/>
    <property type="project" value="TreeGrafter"/>
</dbReference>
<keyword evidence="6 7" id="KW-0560">Oxidoreductase</keyword>
<feature type="domain" description="Acyl-CoA dehydrogenase/oxidase N-terminal" evidence="10">
    <location>
        <begin position="23"/>
        <end position="135"/>
    </location>
</feature>
<keyword evidence="4 7" id="KW-0274">FAD</keyword>
<name>A0A5C8NMI3_9ACTN</name>
<dbReference type="EMBL" id="VDUX01000001">
    <property type="protein sequence ID" value="TXL63064.1"/>
    <property type="molecule type" value="Genomic_DNA"/>
</dbReference>
<dbReference type="GO" id="GO:0004361">
    <property type="term" value="F:glutaryl-CoA dehydrogenase activity"/>
    <property type="evidence" value="ECO:0007669"/>
    <property type="project" value="TreeGrafter"/>
</dbReference>
<organism evidence="11 12">
    <name type="scientific">Aeromicrobium terrae</name>
    <dbReference type="NCBI Taxonomy" id="2498846"/>
    <lineage>
        <taxon>Bacteria</taxon>
        <taxon>Bacillati</taxon>
        <taxon>Actinomycetota</taxon>
        <taxon>Actinomycetes</taxon>
        <taxon>Propionibacteriales</taxon>
        <taxon>Nocardioidaceae</taxon>
        <taxon>Aeromicrobium</taxon>
    </lineage>
</organism>
<dbReference type="GO" id="GO:0050660">
    <property type="term" value="F:flavin adenine dinucleotide binding"/>
    <property type="evidence" value="ECO:0007669"/>
    <property type="project" value="InterPro"/>
</dbReference>
<reference evidence="11 12" key="1">
    <citation type="submission" date="2019-06" db="EMBL/GenBank/DDBJ databases">
        <title>Aeromicrobium sp. nov., isolated from a maize field.</title>
        <authorList>
            <person name="Lin S.-Y."/>
            <person name="Tsai C.-F."/>
            <person name="Young C.-C."/>
        </authorList>
    </citation>
    <scope>NUCLEOTIDE SEQUENCE [LARGE SCALE GENOMIC DNA]</scope>
    <source>
        <strain evidence="11 12">CC-CFT486</strain>
    </source>
</reference>
<evidence type="ECO:0000256" key="1">
    <source>
        <dbReference type="ARBA" id="ARBA00001974"/>
    </source>
</evidence>
<dbReference type="InterPro" id="IPR006091">
    <property type="entry name" value="Acyl-CoA_Oxase/DH_mid-dom"/>
</dbReference>
<comment type="similarity">
    <text evidence="2 7">Belongs to the acyl-CoA dehydrogenase family.</text>
</comment>
<dbReference type="OrthoDB" id="142556at2"/>
<dbReference type="InterPro" id="IPR009100">
    <property type="entry name" value="AcylCoA_DH/oxidase_NM_dom_sf"/>
</dbReference>
<evidence type="ECO:0000313" key="12">
    <source>
        <dbReference type="Proteomes" id="UP000321571"/>
    </source>
</evidence>
<dbReference type="SUPFAM" id="SSF47203">
    <property type="entry name" value="Acyl-CoA dehydrogenase C-terminal domain-like"/>
    <property type="match status" value="1"/>
</dbReference>
<evidence type="ECO:0000256" key="2">
    <source>
        <dbReference type="ARBA" id="ARBA00009347"/>
    </source>
</evidence>
<dbReference type="InterPro" id="IPR009075">
    <property type="entry name" value="AcylCo_DH/oxidase_C"/>
</dbReference>
<dbReference type="InterPro" id="IPR036250">
    <property type="entry name" value="AcylCo_DH-like_C"/>
</dbReference>